<dbReference type="Pfam" id="PF00632">
    <property type="entry name" value="HECT"/>
    <property type="match status" value="1"/>
</dbReference>
<feature type="active site" description="Glycyl thioester intermediate" evidence="5">
    <location>
        <position position="936"/>
    </location>
</feature>
<proteinExistence type="predicted"/>
<feature type="compositionally biased region" description="Polar residues" evidence="6">
    <location>
        <begin position="71"/>
        <end position="84"/>
    </location>
</feature>
<feature type="domain" description="HECT" evidence="7">
    <location>
        <begin position="617"/>
        <end position="968"/>
    </location>
</feature>
<evidence type="ECO:0000259" key="7">
    <source>
        <dbReference type="PROSITE" id="PS50237"/>
    </source>
</evidence>
<evidence type="ECO:0000256" key="5">
    <source>
        <dbReference type="PROSITE-ProRule" id="PRU00104"/>
    </source>
</evidence>
<evidence type="ECO:0000256" key="4">
    <source>
        <dbReference type="ARBA" id="ARBA00022786"/>
    </source>
</evidence>
<name>A0A1E3PR22_9ASCO</name>
<comment type="catalytic activity">
    <reaction evidence="1">
        <text>S-ubiquitinyl-[E2 ubiquitin-conjugating enzyme]-L-cysteine + [acceptor protein]-L-lysine = [E2 ubiquitin-conjugating enzyme]-L-cysteine + N(6)-ubiquitinyl-[acceptor protein]-L-lysine.</text>
        <dbReference type="EC" id="2.3.2.26"/>
    </reaction>
</comment>
<reference evidence="8 9" key="1">
    <citation type="journal article" date="2016" name="Proc. Natl. Acad. Sci. U.S.A.">
        <title>Comparative genomics of biotechnologically important yeasts.</title>
        <authorList>
            <person name="Riley R."/>
            <person name="Haridas S."/>
            <person name="Wolfe K.H."/>
            <person name="Lopes M.R."/>
            <person name="Hittinger C.T."/>
            <person name="Goeker M."/>
            <person name="Salamov A.A."/>
            <person name="Wisecaver J.H."/>
            <person name="Long T.M."/>
            <person name="Calvey C.H."/>
            <person name="Aerts A.L."/>
            <person name="Barry K.W."/>
            <person name="Choi C."/>
            <person name="Clum A."/>
            <person name="Coughlan A.Y."/>
            <person name="Deshpande S."/>
            <person name="Douglass A.P."/>
            <person name="Hanson S.J."/>
            <person name="Klenk H.-P."/>
            <person name="LaButti K.M."/>
            <person name="Lapidus A."/>
            <person name="Lindquist E.A."/>
            <person name="Lipzen A.M."/>
            <person name="Meier-Kolthoff J.P."/>
            <person name="Ohm R.A."/>
            <person name="Otillar R.P."/>
            <person name="Pangilinan J.L."/>
            <person name="Peng Y."/>
            <person name="Rokas A."/>
            <person name="Rosa C.A."/>
            <person name="Scheuner C."/>
            <person name="Sibirny A.A."/>
            <person name="Slot J.C."/>
            <person name="Stielow J.B."/>
            <person name="Sun H."/>
            <person name="Kurtzman C.P."/>
            <person name="Blackwell M."/>
            <person name="Grigoriev I.V."/>
            <person name="Jeffries T.W."/>
        </authorList>
    </citation>
    <scope>NUCLEOTIDE SEQUENCE [LARGE SCALE GENOMIC DNA]</scope>
    <source>
        <strain evidence="8 9">DSM 6958</strain>
    </source>
</reference>
<dbReference type="OrthoDB" id="8068875at2759"/>
<sequence length="968" mass="109380">MPGWPITSIFKSSKSKKKLESANCNRLVSDNESASRLSGSGLQSSAASVPRVSTHSSEVDIFKLVSAANTSKSSDNNSELSDSFSDPEENYSHGSKDSQQCMCCGTYVKVPRNVSLFRCIVCDTYYDLKVPDLMLKPPKPLTLHYTKHIVKQCYEQQSKKLGDASVNPYFYDIESFQKLENILNYAFSHFEVLNKSFPETCAKYPEPSSNNEKRNTKLSYSSSRINYNDIREFFCLISSLASARPMTIILTAVCNVLKRPRYDIFRAASQLRFLLIILEIPALYQVTSSSSVADSDISRSMRNLSYSILTRVIGLLAHCGENNSRYLLNWFVRLPKDGFENKVNLLTSFIANRLTAHYYNSSQNTMSQSERYQCFGGCGNTENSTGPSRLSSSTTPMANHGSSRIGQVRSSSSREAGPRLPSIYKAKKIKIEDYGSDWKIAAGAKVLAIFFNANIDNPKIPVSQFYNTMVDYTDVYSDFDFWQKMMPIKIHGICRSNSSREDETTARAVAAYISSAADICNSTLDGSLNTSNNGKEDEDFYSSVASPTFAFCQFPFLLSMGAKTLILEYEARRRMESNAREAFFDSIDQKRIVPIYYIIKVHRMSILKDSFESFEKNEENYKKGLRIIFDGEPGIDAGGLRKEWFLLLMKEIFNQSGLFEFDEESKYYWFKLLPSKNIDRQTLKTYKYAGVALGLALYNSIILDLDLPPVIFKLLVGSKYDLQDFQALKPSYGRSLGQILAYDETDIANGGISFEDMFDLNFSITVKNSQGGFSDEPLIHNGLNVAVTALNRQEYVNRVIGYYFNTAIKQPLSAFKIGFYNVVGGNSLTLFRPEELSLLISGSDEEGVDVTALKSVTVYQGWYKVKDQKDYCALEKIPTIKWFWEFFLELSSGEQKKLLRFITGSDRVPATGIINQSFRLTRLGSDCERFPVSHTCFNQLGIYEYSTRAKLRKKLTMAMHESEGFGIK</sequence>
<feature type="region of interest" description="Disordered" evidence="6">
    <location>
        <begin position="71"/>
        <end position="98"/>
    </location>
</feature>
<dbReference type="STRING" id="857566.A0A1E3PR22"/>
<evidence type="ECO:0000313" key="8">
    <source>
        <dbReference type="EMBL" id="ODQ67886.1"/>
    </source>
</evidence>
<dbReference type="SUPFAM" id="SSF56204">
    <property type="entry name" value="Hect, E3 ligase catalytic domain"/>
    <property type="match status" value="1"/>
</dbReference>
<evidence type="ECO:0000313" key="9">
    <source>
        <dbReference type="Proteomes" id="UP000095009"/>
    </source>
</evidence>
<dbReference type="GO" id="GO:0061630">
    <property type="term" value="F:ubiquitin protein ligase activity"/>
    <property type="evidence" value="ECO:0007669"/>
    <property type="project" value="UniProtKB-EC"/>
</dbReference>
<keyword evidence="4 5" id="KW-0833">Ubl conjugation pathway</keyword>
<dbReference type="PANTHER" id="PTHR45700">
    <property type="entry name" value="UBIQUITIN-PROTEIN LIGASE E3C"/>
    <property type="match status" value="1"/>
</dbReference>
<dbReference type="Gene3D" id="3.30.2160.10">
    <property type="entry name" value="Hect, E3 ligase catalytic domain"/>
    <property type="match status" value="1"/>
</dbReference>
<feature type="region of interest" description="Disordered" evidence="6">
    <location>
        <begin position="29"/>
        <end position="50"/>
    </location>
</feature>
<accession>A0A1E3PR22</accession>
<dbReference type="CDD" id="cd00078">
    <property type="entry name" value="HECTc"/>
    <property type="match status" value="1"/>
</dbReference>
<dbReference type="AlphaFoldDB" id="A0A1E3PR22"/>
<evidence type="ECO:0000256" key="1">
    <source>
        <dbReference type="ARBA" id="ARBA00000885"/>
    </source>
</evidence>
<dbReference type="EC" id="2.3.2.26" evidence="2"/>
<dbReference type="EMBL" id="KV454406">
    <property type="protein sequence ID" value="ODQ67886.1"/>
    <property type="molecule type" value="Genomic_DNA"/>
</dbReference>
<organism evidence="8 9">
    <name type="scientific">Nadsonia fulvescens var. elongata DSM 6958</name>
    <dbReference type="NCBI Taxonomy" id="857566"/>
    <lineage>
        <taxon>Eukaryota</taxon>
        <taxon>Fungi</taxon>
        <taxon>Dikarya</taxon>
        <taxon>Ascomycota</taxon>
        <taxon>Saccharomycotina</taxon>
        <taxon>Dipodascomycetes</taxon>
        <taxon>Dipodascales</taxon>
        <taxon>Dipodascales incertae sedis</taxon>
        <taxon>Nadsonia</taxon>
    </lineage>
</organism>
<dbReference type="PROSITE" id="PS50237">
    <property type="entry name" value="HECT"/>
    <property type="match status" value="1"/>
</dbReference>
<keyword evidence="3" id="KW-0808">Transferase</keyword>
<dbReference type="Gene3D" id="3.30.2410.10">
    <property type="entry name" value="Hect, E3 ligase catalytic domain"/>
    <property type="match status" value="1"/>
</dbReference>
<protein>
    <recommendedName>
        <fullName evidence="2">HECT-type E3 ubiquitin transferase</fullName>
        <ecNumber evidence="2">2.3.2.26</ecNumber>
    </recommendedName>
</protein>
<evidence type="ECO:0000256" key="3">
    <source>
        <dbReference type="ARBA" id="ARBA00022679"/>
    </source>
</evidence>
<feature type="compositionally biased region" description="Polar residues" evidence="6">
    <location>
        <begin position="384"/>
        <end position="401"/>
    </location>
</feature>
<dbReference type="Gene3D" id="3.90.1750.10">
    <property type="entry name" value="Hect, E3 ligase catalytic domains"/>
    <property type="match status" value="1"/>
</dbReference>
<keyword evidence="9" id="KW-1185">Reference proteome</keyword>
<dbReference type="Proteomes" id="UP000095009">
    <property type="component" value="Unassembled WGS sequence"/>
</dbReference>
<evidence type="ECO:0000256" key="2">
    <source>
        <dbReference type="ARBA" id="ARBA00012485"/>
    </source>
</evidence>
<dbReference type="InterPro" id="IPR044611">
    <property type="entry name" value="E3A/B/C-like"/>
</dbReference>
<feature type="region of interest" description="Disordered" evidence="6">
    <location>
        <begin position="384"/>
        <end position="417"/>
    </location>
</feature>
<evidence type="ECO:0000256" key="6">
    <source>
        <dbReference type="SAM" id="MobiDB-lite"/>
    </source>
</evidence>
<dbReference type="GO" id="GO:0000209">
    <property type="term" value="P:protein polyubiquitination"/>
    <property type="evidence" value="ECO:0007669"/>
    <property type="project" value="InterPro"/>
</dbReference>
<dbReference type="SMART" id="SM00119">
    <property type="entry name" value="HECTc"/>
    <property type="match status" value="1"/>
</dbReference>
<dbReference type="InterPro" id="IPR035983">
    <property type="entry name" value="Hect_E3_ubiquitin_ligase"/>
</dbReference>
<gene>
    <name evidence="8" type="ORF">NADFUDRAFT_39297</name>
</gene>
<feature type="compositionally biased region" description="Low complexity" evidence="6">
    <location>
        <begin position="402"/>
        <end position="414"/>
    </location>
</feature>
<feature type="compositionally biased region" description="Low complexity" evidence="6">
    <location>
        <begin position="34"/>
        <end position="48"/>
    </location>
</feature>
<dbReference type="PANTHER" id="PTHR45700:SF9">
    <property type="entry name" value="HECT-TYPE E3 UBIQUITIN TRANSFERASE"/>
    <property type="match status" value="1"/>
</dbReference>
<dbReference type="InterPro" id="IPR000569">
    <property type="entry name" value="HECT_dom"/>
</dbReference>